<dbReference type="GeneID" id="37878389"/>
<accession>A0A343TKP1</accession>
<evidence type="ECO:0000313" key="3">
    <source>
        <dbReference type="Proteomes" id="UP000263012"/>
    </source>
</evidence>
<sequence>MTVSRRLLLAVVVVALLALSAGCLAYVTGGGEVDDETLDREPAEPYEFDVDRDGYLVVTTEANYRAVYNVTNREEVRLHRETGYGTEEPIDMRAFRVQYADGEIVNGSTFRAHGGEVEQTTDEIWVRFPDDREADSLAFTASSTPKRFVAKVPVEGAVEVVLPPDRRMDFFLFGNVAPRGYETEIRGDRQHVVWDDFTGETVIVQFYLQRDLWIFAGGLAIAAVIAVVGLYHYRRRIEELTRRRKEMGLDVEEEIDEYEDDDDPPPGLR</sequence>
<organism evidence="2 3">
    <name type="scientific">Halalkaliarchaeum desulfuricum</name>
    <dbReference type="NCBI Taxonomy" id="2055893"/>
    <lineage>
        <taxon>Archaea</taxon>
        <taxon>Methanobacteriati</taxon>
        <taxon>Methanobacteriota</taxon>
        <taxon>Stenosarchaea group</taxon>
        <taxon>Halobacteria</taxon>
        <taxon>Halobacteriales</taxon>
        <taxon>Haloferacaceae</taxon>
        <taxon>Halalkaliarchaeum</taxon>
    </lineage>
</organism>
<evidence type="ECO:0008006" key="4">
    <source>
        <dbReference type="Google" id="ProtNLM"/>
    </source>
</evidence>
<dbReference type="RefSeq" id="WP_119818609.1">
    <property type="nucleotide sequence ID" value="NZ_CP025066.1"/>
</dbReference>
<dbReference type="AlphaFoldDB" id="A0A343TKP1"/>
<evidence type="ECO:0000313" key="2">
    <source>
        <dbReference type="EMBL" id="AUX09663.1"/>
    </source>
</evidence>
<dbReference type="OrthoDB" id="312630at2157"/>
<feature type="transmembrane region" description="Helical" evidence="1">
    <location>
        <begin position="212"/>
        <end position="233"/>
    </location>
</feature>
<dbReference type="InterPro" id="IPR043826">
    <property type="entry name" value="DUF5803"/>
</dbReference>
<evidence type="ECO:0000256" key="1">
    <source>
        <dbReference type="SAM" id="Phobius"/>
    </source>
</evidence>
<keyword evidence="1" id="KW-0472">Membrane</keyword>
<dbReference type="PROSITE" id="PS51257">
    <property type="entry name" value="PROKAR_LIPOPROTEIN"/>
    <property type="match status" value="1"/>
</dbReference>
<protein>
    <recommendedName>
        <fullName evidence="4">Lipoprotein</fullName>
    </recommendedName>
</protein>
<dbReference type="Pfam" id="PF19119">
    <property type="entry name" value="DUF5803"/>
    <property type="match status" value="1"/>
</dbReference>
<proteinExistence type="predicted"/>
<gene>
    <name evidence="2" type="ORF">AArcSl_2038</name>
</gene>
<reference evidence="3" key="1">
    <citation type="submission" date="2017-11" db="EMBL/GenBank/DDBJ databases">
        <title>Phenotypic and genomic properties of facultatively anaerobic sulfur-reducing natronoarchaea from hypersaline soda lakes.</title>
        <authorList>
            <person name="Sorokin D.Y."/>
            <person name="Kublanov I.V."/>
            <person name="Roman P."/>
            <person name="Sinninghe Damste J.S."/>
            <person name="Golyshin P.N."/>
            <person name="Rojo D."/>
            <person name="Ciordia S."/>
            <person name="Mena M.D.C."/>
            <person name="Ferrer M."/>
            <person name="Messina E."/>
            <person name="Smedile F."/>
            <person name="La Spada G."/>
            <person name="La Cono V."/>
            <person name="Yakimov M.M."/>
        </authorList>
    </citation>
    <scope>NUCLEOTIDE SEQUENCE [LARGE SCALE GENOMIC DNA]</scope>
    <source>
        <strain evidence="3">AArc-Sl</strain>
    </source>
</reference>
<dbReference type="KEGG" id="hdf:AArcSl_2038"/>
<name>A0A343TKP1_9EURY</name>
<dbReference type="Proteomes" id="UP000263012">
    <property type="component" value="Chromosome"/>
</dbReference>
<dbReference type="EMBL" id="CP025066">
    <property type="protein sequence ID" value="AUX09663.1"/>
    <property type="molecule type" value="Genomic_DNA"/>
</dbReference>
<keyword evidence="1" id="KW-1133">Transmembrane helix</keyword>
<keyword evidence="1" id="KW-0812">Transmembrane</keyword>
<keyword evidence="3" id="KW-1185">Reference proteome</keyword>